<evidence type="ECO:0000256" key="1">
    <source>
        <dbReference type="ARBA" id="ARBA00001096"/>
    </source>
</evidence>
<keyword evidence="4 5" id="KW-0413">Isomerase</keyword>
<dbReference type="InterPro" id="IPR011013">
    <property type="entry name" value="Gal_mutarotase_sf_dom"/>
</dbReference>
<dbReference type="STRING" id="429701.A0A2G9HB06"/>
<dbReference type="GO" id="GO:0005975">
    <property type="term" value="P:carbohydrate metabolic process"/>
    <property type="evidence" value="ECO:0007669"/>
    <property type="project" value="InterPro"/>
</dbReference>
<dbReference type="Gene3D" id="2.70.98.10">
    <property type="match status" value="1"/>
</dbReference>
<comment type="caution">
    <text evidence="7">The sequence shown here is derived from an EMBL/GenBank/DDBJ whole genome shotgun (WGS) entry which is preliminary data.</text>
</comment>
<evidence type="ECO:0000256" key="2">
    <source>
        <dbReference type="ARBA" id="ARBA00005866"/>
    </source>
</evidence>
<dbReference type="EMBL" id="NKXS01002236">
    <property type="protein sequence ID" value="PIN14689.1"/>
    <property type="molecule type" value="Genomic_DNA"/>
</dbReference>
<feature type="binding site" evidence="6">
    <location>
        <position position="89"/>
    </location>
    <ligand>
        <name>substrate</name>
    </ligand>
</feature>
<comment type="similarity">
    <text evidence="2 5">Belongs to the glucose-6-phosphate 1-epimerase family.</text>
</comment>
<dbReference type="PANTHER" id="PTHR11122">
    <property type="entry name" value="APOSPORY-ASSOCIATED PROTEIN C-RELATED"/>
    <property type="match status" value="1"/>
</dbReference>
<dbReference type="OrthoDB" id="1659429at2759"/>
<name>A0A2G9HB06_9LAMI</name>
<accession>A0A2G9HB06</accession>
<feature type="binding site" evidence="6">
    <location>
        <position position="66"/>
    </location>
    <ligand>
        <name>substrate</name>
    </ligand>
</feature>
<dbReference type="GO" id="GO:0047938">
    <property type="term" value="F:glucose-6-phosphate 1-epimerase activity"/>
    <property type="evidence" value="ECO:0007669"/>
    <property type="project" value="UniProtKB-UniRule"/>
</dbReference>
<dbReference type="InterPro" id="IPR025532">
    <property type="entry name" value="G6P_1-epimerase"/>
</dbReference>
<evidence type="ECO:0000256" key="5">
    <source>
        <dbReference type="PIRNR" id="PIRNR016020"/>
    </source>
</evidence>
<dbReference type="GO" id="GO:0005737">
    <property type="term" value="C:cytoplasm"/>
    <property type="evidence" value="ECO:0007669"/>
    <property type="project" value="TreeGrafter"/>
</dbReference>
<dbReference type="Proteomes" id="UP000231279">
    <property type="component" value="Unassembled WGS sequence"/>
</dbReference>
<dbReference type="PANTHER" id="PTHR11122:SF13">
    <property type="entry name" value="GLUCOSE-6-PHOSPHATE 1-EPIMERASE"/>
    <property type="match status" value="1"/>
</dbReference>
<evidence type="ECO:0000256" key="6">
    <source>
        <dbReference type="PIRSR" id="PIRSR016020-2"/>
    </source>
</evidence>
<feature type="binding site" evidence="6">
    <location>
        <position position="84"/>
    </location>
    <ligand>
        <name>substrate</name>
    </ligand>
</feature>
<evidence type="ECO:0000256" key="3">
    <source>
        <dbReference type="ARBA" id="ARBA00012083"/>
    </source>
</evidence>
<organism evidence="7 8">
    <name type="scientific">Handroanthus impetiginosus</name>
    <dbReference type="NCBI Taxonomy" id="429701"/>
    <lineage>
        <taxon>Eukaryota</taxon>
        <taxon>Viridiplantae</taxon>
        <taxon>Streptophyta</taxon>
        <taxon>Embryophyta</taxon>
        <taxon>Tracheophyta</taxon>
        <taxon>Spermatophyta</taxon>
        <taxon>Magnoliopsida</taxon>
        <taxon>eudicotyledons</taxon>
        <taxon>Gunneridae</taxon>
        <taxon>Pentapetalae</taxon>
        <taxon>asterids</taxon>
        <taxon>lamiids</taxon>
        <taxon>Lamiales</taxon>
        <taxon>Bignoniaceae</taxon>
        <taxon>Crescentiina</taxon>
        <taxon>Tabebuia alliance</taxon>
        <taxon>Handroanthus</taxon>
    </lineage>
</organism>
<dbReference type="PIRSF" id="PIRSF016020">
    <property type="entry name" value="PHexose_mutarotase"/>
    <property type="match status" value="1"/>
</dbReference>
<evidence type="ECO:0000313" key="7">
    <source>
        <dbReference type="EMBL" id="PIN14689.1"/>
    </source>
</evidence>
<dbReference type="Pfam" id="PF01263">
    <property type="entry name" value="Aldose_epim"/>
    <property type="match status" value="1"/>
</dbReference>
<protein>
    <recommendedName>
        <fullName evidence="3 5">glucose-6-phosphate 1-epimerase</fullName>
        <ecNumber evidence="3 5">5.1.3.15</ecNumber>
    </recommendedName>
</protein>
<sequence length="305" mass="34566">MSCGRPPLEICKGINDLERVILRGPRSSSVEILLYGGQVISWKNADGEELLFLSTKTTFKPPKPIRGGIPICFPVFSEHGCVEQQAFARNRLWSVDSATPPFGANPTDKTLFIDLILRSSKEHMKIWPHNFELRLRIALGSTGNLMMTCRVRNTNTDGKPFAFTFALRNHFRVSDVGEVRIEGLETLYYLDNLQEKELFTDQGDAVSFDSEVDKVYINTPSKIAVIDHGKRQTVVIRKDTGLPDVGVWNPWEKKAKEMCDFEDEEYEEMVCVEPAVVEKPITLKPGEEWKGRQELSFVPSSYCSD</sequence>
<comment type="catalytic activity">
    <reaction evidence="1">
        <text>alpha-D-glucose 6-phosphate = beta-D-glucose 6-phosphate</text>
        <dbReference type="Rhea" id="RHEA:16249"/>
        <dbReference type="ChEBI" id="CHEBI:58225"/>
        <dbReference type="ChEBI" id="CHEBI:58247"/>
        <dbReference type="EC" id="5.1.3.15"/>
    </reaction>
</comment>
<reference evidence="8" key="1">
    <citation type="journal article" date="2018" name="Gigascience">
        <title>Genome assembly of the Pink Ipe (Handroanthus impetiginosus, Bignoniaceae), a highly valued, ecologically keystone Neotropical timber forest tree.</title>
        <authorList>
            <person name="Silva-Junior O.B."/>
            <person name="Grattapaglia D."/>
            <person name="Novaes E."/>
            <person name="Collevatti R.G."/>
        </authorList>
    </citation>
    <scope>NUCLEOTIDE SEQUENCE [LARGE SCALE GENOMIC DNA]</scope>
    <source>
        <strain evidence="8">cv. UFG-1</strain>
    </source>
</reference>
<dbReference type="AlphaFoldDB" id="A0A2G9HB06"/>
<dbReference type="InterPro" id="IPR008183">
    <property type="entry name" value="Aldose_1/G6P_1-epimerase"/>
</dbReference>
<dbReference type="EC" id="5.1.3.15" evidence="3 5"/>
<dbReference type="CDD" id="cd09020">
    <property type="entry name" value="D-hex-6-P-epi_like"/>
    <property type="match status" value="1"/>
</dbReference>
<dbReference type="GO" id="GO:0030246">
    <property type="term" value="F:carbohydrate binding"/>
    <property type="evidence" value="ECO:0007669"/>
    <property type="project" value="UniProtKB-UniRule"/>
</dbReference>
<dbReference type="SUPFAM" id="SSF74650">
    <property type="entry name" value="Galactose mutarotase-like"/>
    <property type="match status" value="1"/>
</dbReference>
<keyword evidence="8" id="KW-1185">Reference proteome</keyword>
<proteinExistence type="inferred from homology"/>
<dbReference type="InterPro" id="IPR014718">
    <property type="entry name" value="GH-type_carb-bd"/>
</dbReference>
<evidence type="ECO:0000256" key="4">
    <source>
        <dbReference type="ARBA" id="ARBA00023235"/>
    </source>
</evidence>
<gene>
    <name evidence="7" type="ORF">CDL12_12675</name>
</gene>
<evidence type="ECO:0000313" key="8">
    <source>
        <dbReference type="Proteomes" id="UP000231279"/>
    </source>
</evidence>